<evidence type="ECO:0000256" key="6">
    <source>
        <dbReference type="ARBA" id="ARBA00022989"/>
    </source>
</evidence>
<evidence type="ECO:0000256" key="5">
    <source>
        <dbReference type="ARBA" id="ARBA00022737"/>
    </source>
</evidence>
<evidence type="ECO:0000256" key="9">
    <source>
        <dbReference type="RuleBase" id="RU000488"/>
    </source>
</evidence>
<evidence type="ECO:0000256" key="8">
    <source>
        <dbReference type="PROSITE-ProRule" id="PRU00282"/>
    </source>
</evidence>
<name>A0A067L0W4_JATCU</name>
<protein>
    <submittedName>
        <fullName evidence="11">Uncharacterized protein</fullName>
    </submittedName>
</protein>
<keyword evidence="7 8" id="KW-0472">Membrane</keyword>
<dbReference type="InterPro" id="IPR050391">
    <property type="entry name" value="Mito_Metabolite_Transporter"/>
</dbReference>
<dbReference type="KEGG" id="jcu:105630005"/>
<organism evidence="11 12">
    <name type="scientific">Jatropha curcas</name>
    <name type="common">Barbados nut</name>
    <dbReference type="NCBI Taxonomy" id="180498"/>
    <lineage>
        <taxon>Eukaryota</taxon>
        <taxon>Viridiplantae</taxon>
        <taxon>Streptophyta</taxon>
        <taxon>Embryophyta</taxon>
        <taxon>Tracheophyta</taxon>
        <taxon>Spermatophyta</taxon>
        <taxon>Magnoliopsida</taxon>
        <taxon>eudicotyledons</taxon>
        <taxon>Gunneridae</taxon>
        <taxon>Pentapetalae</taxon>
        <taxon>rosids</taxon>
        <taxon>fabids</taxon>
        <taxon>Malpighiales</taxon>
        <taxon>Euphorbiaceae</taxon>
        <taxon>Crotonoideae</taxon>
        <taxon>Jatropheae</taxon>
        <taxon>Jatropha</taxon>
    </lineage>
</organism>
<evidence type="ECO:0000256" key="4">
    <source>
        <dbReference type="ARBA" id="ARBA00022692"/>
    </source>
</evidence>
<dbReference type="Proteomes" id="UP000027138">
    <property type="component" value="Unassembled WGS sequence"/>
</dbReference>
<evidence type="ECO:0000256" key="2">
    <source>
        <dbReference type="ARBA" id="ARBA00006375"/>
    </source>
</evidence>
<reference evidence="11 12" key="1">
    <citation type="journal article" date="2014" name="PLoS ONE">
        <title>Global Analysis of Gene Expression Profiles in Physic Nut (Jatropha curcas L.) Seedlings Exposed to Salt Stress.</title>
        <authorList>
            <person name="Zhang L."/>
            <person name="Zhang C."/>
            <person name="Wu P."/>
            <person name="Chen Y."/>
            <person name="Li M."/>
            <person name="Jiang H."/>
            <person name="Wu G."/>
        </authorList>
    </citation>
    <scope>NUCLEOTIDE SEQUENCE [LARGE SCALE GENOMIC DNA]</scope>
    <source>
        <strain evidence="12">cv. GZQX0401</strain>
        <tissue evidence="11">Young leaves</tissue>
    </source>
</reference>
<accession>A0A067L0W4</accession>
<proteinExistence type="inferred from homology"/>
<evidence type="ECO:0000313" key="12">
    <source>
        <dbReference type="Proteomes" id="UP000027138"/>
    </source>
</evidence>
<keyword evidence="12" id="KW-1185">Reference proteome</keyword>
<dbReference type="EMBL" id="KK914312">
    <property type="protein sequence ID" value="KDP42072.1"/>
    <property type="molecule type" value="Genomic_DNA"/>
</dbReference>
<evidence type="ECO:0000313" key="11">
    <source>
        <dbReference type="EMBL" id="KDP42072.1"/>
    </source>
</evidence>
<dbReference type="AlphaFoldDB" id="A0A067L0W4"/>
<gene>
    <name evidence="11" type="ORF">JCGZ_01860</name>
</gene>
<dbReference type="PANTHER" id="PTHR45618">
    <property type="entry name" value="MITOCHONDRIAL DICARBOXYLATE CARRIER-RELATED"/>
    <property type="match status" value="1"/>
</dbReference>
<dbReference type="GO" id="GO:0016020">
    <property type="term" value="C:membrane"/>
    <property type="evidence" value="ECO:0007669"/>
    <property type="project" value="UniProtKB-SubCell"/>
</dbReference>
<dbReference type="OrthoDB" id="1618019at2759"/>
<dbReference type="Gene3D" id="1.50.40.10">
    <property type="entry name" value="Mitochondrial carrier domain"/>
    <property type="match status" value="1"/>
</dbReference>
<sequence length="301" mass="33923">MENNNNNGVGSSSLDFTGSLKPFVEAGIASLLTEFFCKMMPLGVDWVVASGAKNEELMKPLNSRINLKTQLKIYRATWPICFSLDTITFGSFESLTRKAIDSNEGRPLSFYQEIGCGLLASTIGFYATAPYISAKKLMWADSGLPVEKRVNYRNIYDAFHRISTKEGISALWTRNTSMAIPFILSRTAMFASYHRSLGYFEGLYGSDGTRACFAAGAVSGFFQSIFLLPPVNVGMRMRTMKPNSQGKYPYTSYLDCRLKILKFEGLFSLYGGFLWSIPVSTMPIMMMWWNLKDIKEFEEHF</sequence>
<keyword evidence="3 9" id="KW-0813">Transport</keyword>
<dbReference type="PROSITE" id="PS50920">
    <property type="entry name" value="SOLCAR"/>
    <property type="match status" value="2"/>
</dbReference>
<dbReference type="InterPro" id="IPR018108">
    <property type="entry name" value="MCP_transmembrane"/>
</dbReference>
<dbReference type="SUPFAM" id="SSF103506">
    <property type="entry name" value="Mitochondrial carrier"/>
    <property type="match status" value="1"/>
</dbReference>
<feature type="transmembrane region" description="Helical" evidence="10">
    <location>
        <begin position="267"/>
        <end position="289"/>
    </location>
</feature>
<keyword evidence="5" id="KW-0677">Repeat</keyword>
<keyword evidence="6 10" id="KW-1133">Transmembrane helix</keyword>
<feature type="repeat" description="Solcar" evidence="8">
    <location>
        <begin position="108"/>
        <end position="199"/>
    </location>
</feature>
<dbReference type="Pfam" id="PF00153">
    <property type="entry name" value="Mito_carr"/>
    <property type="match status" value="2"/>
</dbReference>
<comment type="similarity">
    <text evidence="2 9">Belongs to the mitochondrial carrier (TC 2.A.29) family.</text>
</comment>
<feature type="repeat" description="Solcar" evidence="8">
    <location>
        <begin position="207"/>
        <end position="297"/>
    </location>
</feature>
<keyword evidence="4 8" id="KW-0812">Transmembrane</keyword>
<evidence type="ECO:0000256" key="7">
    <source>
        <dbReference type="ARBA" id="ARBA00023136"/>
    </source>
</evidence>
<comment type="subcellular location">
    <subcellularLocation>
        <location evidence="1">Membrane</location>
        <topology evidence="1">Multi-pass membrane protein</topology>
    </subcellularLocation>
</comment>
<evidence type="ECO:0000256" key="10">
    <source>
        <dbReference type="SAM" id="Phobius"/>
    </source>
</evidence>
<feature type="transmembrane region" description="Helical" evidence="10">
    <location>
        <begin position="213"/>
        <end position="231"/>
    </location>
</feature>
<evidence type="ECO:0000256" key="3">
    <source>
        <dbReference type="ARBA" id="ARBA00022448"/>
    </source>
</evidence>
<dbReference type="InterPro" id="IPR023395">
    <property type="entry name" value="MCP_dom_sf"/>
</dbReference>
<evidence type="ECO:0000256" key="1">
    <source>
        <dbReference type="ARBA" id="ARBA00004141"/>
    </source>
</evidence>